<dbReference type="PANTHER" id="PTHR23028">
    <property type="entry name" value="ACETYLTRANSFERASE"/>
    <property type="match status" value="1"/>
</dbReference>
<organism evidence="4 5">
    <name type="scientific">Alcanivorax quisquiliarum</name>
    <dbReference type="NCBI Taxonomy" id="2933565"/>
    <lineage>
        <taxon>Bacteria</taxon>
        <taxon>Pseudomonadati</taxon>
        <taxon>Pseudomonadota</taxon>
        <taxon>Gammaproteobacteria</taxon>
        <taxon>Oceanospirillales</taxon>
        <taxon>Alcanivoracaceae</taxon>
        <taxon>Alcanivorax</taxon>
    </lineage>
</organism>
<dbReference type="Pfam" id="PF01757">
    <property type="entry name" value="Acyl_transf_3"/>
    <property type="match status" value="1"/>
</dbReference>
<reference evidence="4" key="1">
    <citation type="submission" date="2022-04" db="EMBL/GenBank/DDBJ databases">
        <title>Alcanivorax sp. CY1518 draft genome sequence.</title>
        <authorList>
            <person name="Zhao G."/>
            <person name="An M."/>
        </authorList>
    </citation>
    <scope>NUCLEOTIDE SEQUENCE</scope>
    <source>
        <strain evidence="4">CY1518</strain>
    </source>
</reference>
<feature type="domain" description="Acyltransferase 3" evidence="2">
    <location>
        <begin position="8"/>
        <end position="319"/>
    </location>
</feature>
<dbReference type="PANTHER" id="PTHR23028:SF53">
    <property type="entry name" value="ACYL_TRANSF_3 DOMAIN-CONTAINING PROTEIN"/>
    <property type="match status" value="1"/>
</dbReference>
<comment type="caution">
    <text evidence="4">The sequence shown here is derived from an EMBL/GenBank/DDBJ whole genome shotgun (WGS) entry which is preliminary data.</text>
</comment>
<dbReference type="Pfam" id="PF19040">
    <property type="entry name" value="SGNH"/>
    <property type="match status" value="1"/>
</dbReference>
<keyword evidence="1" id="KW-0472">Membrane</keyword>
<dbReference type="EMBL" id="JALKII010000013">
    <property type="protein sequence ID" value="MCK0538740.1"/>
    <property type="molecule type" value="Genomic_DNA"/>
</dbReference>
<dbReference type="GO" id="GO:0016746">
    <property type="term" value="F:acyltransferase activity"/>
    <property type="evidence" value="ECO:0007669"/>
    <property type="project" value="UniProtKB-KW"/>
</dbReference>
<evidence type="ECO:0000259" key="2">
    <source>
        <dbReference type="Pfam" id="PF01757"/>
    </source>
</evidence>
<feature type="transmembrane region" description="Helical" evidence="1">
    <location>
        <begin position="339"/>
        <end position="361"/>
    </location>
</feature>
<dbReference type="InterPro" id="IPR050879">
    <property type="entry name" value="Acyltransferase_3"/>
</dbReference>
<proteinExistence type="predicted"/>
<keyword evidence="4" id="KW-0012">Acyltransferase</keyword>
<name>A0ABT0EAF8_9GAMM</name>
<evidence type="ECO:0000259" key="3">
    <source>
        <dbReference type="Pfam" id="PF19040"/>
    </source>
</evidence>
<keyword evidence="1" id="KW-1133">Transmembrane helix</keyword>
<feature type="transmembrane region" description="Helical" evidence="1">
    <location>
        <begin position="286"/>
        <end position="302"/>
    </location>
</feature>
<gene>
    <name evidence="4" type="ORF">MU846_13580</name>
</gene>
<dbReference type="InterPro" id="IPR002656">
    <property type="entry name" value="Acyl_transf_3_dom"/>
</dbReference>
<feature type="transmembrane region" description="Helical" evidence="1">
    <location>
        <begin position="74"/>
        <end position="93"/>
    </location>
</feature>
<evidence type="ECO:0000313" key="5">
    <source>
        <dbReference type="Proteomes" id="UP001165524"/>
    </source>
</evidence>
<keyword evidence="1" id="KW-0812">Transmembrane</keyword>
<keyword evidence="4" id="KW-0808">Transferase</keyword>
<dbReference type="InterPro" id="IPR043968">
    <property type="entry name" value="SGNH"/>
</dbReference>
<evidence type="ECO:0000313" key="4">
    <source>
        <dbReference type="EMBL" id="MCK0538740.1"/>
    </source>
</evidence>
<feature type="transmembrane region" description="Helical" evidence="1">
    <location>
        <begin position="39"/>
        <end position="62"/>
    </location>
</feature>
<feature type="transmembrane region" description="Helical" evidence="1">
    <location>
        <begin position="249"/>
        <end position="265"/>
    </location>
</feature>
<feature type="transmembrane region" description="Helical" evidence="1">
    <location>
        <begin position="12"/>
        <end position="27"/>
    </location>
</feature>
<feature type="transmembrane region" description="Helical" evidence="1">
    <location>
        <begin position="308"/>
        <end position="327"/>
    </location>
</feature>
<keyword evidence="5" id="KW-1185">Reference proteome</keyword>
<feature type="transmembrane region" description="Helical" evidence="1">
    <location>
        <begin position="224"/>
        <end position="243"/>
    </location>
</feature>
<accession>A0ABT0EAF8</accession>
<sequence>MNSTFRTDINGLRAWAVLLVVLFHFQIPGFDAGFLGVDVFFVISGYLMASILFSGLSAGTLSLRGFYAARMKRIYPALMVLCVACLIAGWFLLTLRDYMELGAHVRESLLFSSNYRYLSEAGYFDVAAEEKWLLHTWSLSVEWQFYLLYPLLTLGLYRLTQRHGALLAWTLAIALVSLLWNSYCSIYQPDTAFYGFPGRAWELLLGSAAYHLTRLWHPARNAGFGLHIAGLALIVLAACVVTPSAWPGLWALLPTVGAGMLILGNSESSLTRGKFWRWCGERSYSIYLWHWPVVALLHYFMIADDPVWILSGIVASFVLGELSYRLIEQPTRRHLAHVSAGKTLLMMLIIAIILAMVGQAVRRTGIPERLPDEVAMLVDRDLLSNPRRDECLQAPSQCVYGEGPVGLILIGDSHADAVVTAIESALAPEIGGILFKGDSGCISLPGLDHTDPRKQECLQMGDSIPDLLLQYPGVPVLLIARLSEHANGGQIQPDQTASFYVRGGTSRYSADWFSQFSDWYLRTVCEVASAHPVWLMRPTPEMTVDVANQLGRHRMINRQYDLSLPRIEHDKRHRYIRALQDEVVAQCDVRIIDPTEILCDEERCIAEHNGLPIYRDDDHLSEYGNRLLIPLFRTMLDQWPR</sequence>
<evidence type="ECO:0000256" key="1">
    <source>
        <dbReference type="SAM" id="Phobius"/>
    </source>
</evidence>
<protein>
    <submittedName>
        <fullName evidence="4">Acyltransferase</fullName>
    </submittedName>
</protein>
<dbReference type="RefSeq" id="WP_246953650.1">
    <property type="nucleotide sequence ID" value="NZ_JALKII010000013.1"/>
</dbReference>
<feature type="domain" description="SGNH" evidence="3">
    <location>
        <begin position="395"/>
        <end position="633"/>
    </location>
</feature>
<feature type="transmembrane region" description="Helical" evidence="1">
    <location>
        <begin position="166"/>
        <end position="188"/>
    </location>
</feature>
<dbReference type="Proteomes" id="UP001165524">
    <property type="component" value="Unassembled WGS sequence"/>
</dbReference>